<organism evidence="1 2">
    <name type="scientific">Golovinomyces cichoracearum</name>
    <dbReference type="NCBI Taxonomy" id="62708"/>
    <lineage>
        <taxon>Eukaryota</taxon>
        <taxon>Fungi</taxon>
        <taxon>Dikarya</taxon>
        <taxon>Ascomycota</taxon>
        <taxon>Pezizomycotina</taxon>
        <taxon>Leotiomycetes</taxon>
        <taxon>Erysiphales</taxon>
        <taxon>Erysiphaceae</taxon>
        <taxon>Golovinomyces</taxon>
    </lineage>
</organism>
<evidence type="ECO:0000313" key="1">
    <source>
        <dbReference type="EMBL" id="RKF75726.1"/>
    </source>
</evidence>
<dbReference type="AlphaFoldDB" id="A0A420IME8"/>
<reference evidence="1 2" key="1">
    <citation type="journal article" date="2018" name="BMC Genomics">
        <title>Comparative genome analyses reveal sequence features reflecting distinct modes of host-adaptation between dicot and monocot powdery mildew.</title>
        <authorList>
            <person name="Wu Y."/>
            <person name="Ma X."/>
            <person name="Pan Z."/>
            <person name="Kale S.D."/>
            <person name="Song Y."/>
            <person name="King H."/>
            <person name="Zhang Q."/>
            <person name="Presley C."/>
            <person name="Deng X."/>
            <person name="Wei C.I."/>
            <person name="Xiao S."/>
        </authorList>
    </citation>
    <scope>NUCLEOTIDE SEQUENCE [LARGE SCALE GENOMIC DNA]</scope>
    <source>
        <strain evidence="1">UMSG3</strain>
    </source>
</reference>
<proteinExistence type="predicted"/>
<evidence type="ECO:0000313" key="2">
    <source>
        <dbReference type="Proteomes" id="UP000283383"/>
    </source>
</evidence>
<sequence>MTPQQTEDLKKFLELLKDVSDATLLAQGFNSQPQLILEALKVLTQTYQQASDREAELLNANRRVREMESCAASSSRGQRRQASSEELLTKLTEALFSRSQITQKSPVIPDSPLFTGNKQDFIIWKSSILLKLNVNSDHFPTE</sequence>
<accession>A0A420IME8</accession>
<keyword evidence="2" id="KW-1185">Reference proteome</keyword>
<protein>
    <submittedName>
        <fullName evidence="1">Uncharacterized protein</fullName>
    </submittedName>
</protein>
<gene>
    <name evidence="1" type="ORF">GcM3_083036</name>
</gene>
<dbReference type="STRING" id="62708.A0A420IME8"/>
<dbReference type="Proteomes" id="UP000283383">
    <property type="component" value="Unassembled WGS sequence"/>
</dbReference>
<name>A0A420IME8_9PEZI</name>
<dbReference type="EMBL" id="MCBQ01008315">
    <property type="protein sequence ID" value="RKF75726.1"/>
    <property type="molecule type" value="Genomic_DNA"/>
</dbReference>
<comment type="caution">
    <text evidence="1">The sequence shown here is derived from an EMBL/GenBank/DDBJ whole genome shotgun (WGS) entry which is preliminary data.</text>
</comment>